<accession>A0AAE9ZLM5</accession>
<reference evidence="2" key="1">
    <citation type="submission" date="2023-02" db="EMBL/GenBank/DDBJ databases">
        <title>Genome sequence of Hyphococcus flavus.</title>
        <authorList>
            <person name="Rong J.-C."/>
            <person name="Zhao Q."/>
            <person name="Yi M."/>
            <person name="Wu J.-Y."/>
        </authorList>
    </citation>
    <scope>NUCLEOTIDE SEQUENCE</scope>
    <source>
        <strain evidence="2">MCCC 1K03223</strain>
    </source>
</reference>
<dbReference type="SMART" id="SM00530">
    <property type="entry name" value="HTH_XRE"/>
    <property type="match status" value="1"/>
</dbReference>
<organism evidence="2 3">
    <name type="scientific">Hyphococcus flavus</name>
    <dbReference type="NCBI Taxonomy" id="1866326"/>
    <lineage>
        <taxon>Bacteria</taxon>
        <taxon>Pseudomonadati</taxon>
        <taxon>Pseudomonadota</taxon>
        <taxon>Alphaproteobacteria</taxon>
        <taxon>Parvularculales</taxon>
        <taxon>Parvularculaceae</taxon>
        <taxon>Hyphococcus</taxon>
    </lineage>
</organism>
<dbReference type="Gene3D" id="1.10.260.40">
    <property type="entry name" value="lambda repressor-like DNA-binding domains"/>
    <property type="match status" value="1"/>
</dbReference>
<dbReference type="InterPro" id="IPR001387">
    <property type="entry name" value="Cro/C1-type_HTH"/>
</dbReference>
<dbReference type="EMBL" id="CP118166">
    <property type="protein sequence ID" value="WDI32970.1"/>
    <property type="molecule type" value="Genomic_DNA"/>
</dbReference>
<sequence>MANNLKELRIALLLSPRELARLIGIYPEYISRLESQDRPIGELWAEAITKALGVPAYALTDSEVDIAAIAARAKPRVERPPVLCPIAARYAIMALVAKMGGLWRAEAIEEDDIADAVQNLVAYVDDETPNLPGEKAGEVRASRLLRGLQISALTILQYHEADLTPDFQNQLEIAVLGAVQLLEAFSSVDETVQLPGI</sequence>
<evidence type="ECO:0000313" key="3">
    <source>
        <dbReference type="Proteomes" id="UP001214043"/>
    </source>
</evidence>
<dbReference type="RefSeq" id="WP_274494926.1">
    <property type="nucleotide sequence ID" value="NZ_CP118166.1"/>
</dbReference>
<dbReference type="SUPFAM" id="SSF47413">
    <property type="entry name" value="lambda repressor-like DNA-binding domains"/>
    <property type="match status" value="1"/>
</dbReference>
<evidence type="ECO:0000313" key="2">
    <source>
        <dbReference type="EMBL" id="WDI32970.1"/>
    </source>
</evidence>
<dbReference type="KEGG" id="hfl:PUV54_07135"/>
<keyword evidence="3" id="KW-1185">Reference proteome</keyword>
<protein>
    <submittedName>
        <fullName evidence="2">Helix-turn-helix transcriptional regulator</fullName>
    </submittedName>
</protein>
<proteinExistence type="predicted"/>
<name>A0AAE9ZLM5_9PROT</name>
<dbReference type="Pfam" id="PF01381">
    <property type="entry name" value="HTH_3"/>
    <property type="match status" value="1"/>
</dbReference>
<dbReference type="Proteomes" id="UP001214043">
    <property type="component" value="Chromosome"/>
</dbReference>
<dbReference type="CDD" id="cd00093">
    <property type="entry name" value="HTH_XRE"/>
    <property type="match status" value="1"/>
</dbReference>
<gene>
    <name evidence="2" type="ORF">PUV54_07135</name>
</gene>
<evidence type="ECO:0000259" key="1">
    <source>
        <dbReference type="PROSITE" id="PS50943"/>
    </source>
</evidence>
<dbReference type="InterPro" id="IPR010982">
    <property type="entry name" value="Lambda_DNA-bd_dom_sf"/>
</dbReference>
<dbReference type="GO" id="GO:0003677">
    <property type="term" value="F:DNA binding"/>
    <property type="evidence" value="ECO:0007669"/>
    <property type="project" value="InterPro"/>
</dbReference>
<feature type="domain" description="HTH cro/C1-type" evidence="1">
    <location>
        <begin position="5"/>
        <end position="59"/>
    </location>
</feature>
<dbReference type="AlphaFoldDB" id="A0AAE9ZLM5"/>
<dbReference type="PROSITE" id="PS50943">
    <property type="entry name" value="HTH_CROC1"/>
    <property type="match status" value="1"/>
</dbReference>